<accession>A0A0D0A975</accession>
<dbReference type="AlphaFoldDB" id="A0A0D0A975"/>
<proteinExistence type="predicted"/>
<dbReference type="Proteomes" id="UP000054485">
    <property type="component" value="Unassembled WGS sequence"/>
</dbReference>
<name>A0A0D0A975_9AGAM</name>
<reference evidence="2" key="2">
    <citation type="submission" date="2015-01" db="EMBL/GenBank/DDBJ databases">
        <title>Evolutionary Origins and Diversification of the Mycorrhizal Mutualists.</title>
        <authorList>
            <consortium name="DOE Joint Genome Institute"/>
            <consortium name="Mycorrhizal Genomics Consortium"/>
            <person name="Kohler A."/>
            <person name="Kuo A."/>
            <person name="Nagy L.G."/>
            <person name="Floudas D."/>
            <person name="Copeland A."/>
            <person name="Barry K.W."/>
            <person name="Cichocki N."/>
            <person name="Veneault-Fourrey C."/>
            <person name="LaButti K."/>
            <person name="Lindquist E.A."/>
            <person name="Lipzen A."/>
            <person name="Lundell T."/>
            <person name="Morin E."/>
            <person name="Murat C."/>
            <person name="Riley R."/>
            <person name="Ohm R."/>
            <person name="Sun H."/>
            <person name="Tunlid A."/>
            <person name="Henrissat B."/>
            <person name="Grigoriev I.V."/>
            <person name="Hibbett D.S."/>
            <person name="Martin F."/>
        </authorList>
    </citation>
    <scope>NUCLEOTIDE SEQUENCE [LARGE SCALE GENOMIC DNA]</scope>
    <source>
        <strain evidence="2">UH-Slu-Lm8-n1</strain>
    </source>
</reference>
<dbReference type="HOGENOM" id="CLU_2098446_0_0_1"/>
<sequence length="116" mass="13026">MCSNPRLLCRSCCGTPHNGSRRASIITDGTGRTHNYDVVAELQTFHNRNATVSGLEGESHHTSIINLSLITYLPPDWKKRDEIDVFQSIYHKSRPPSLNGERLGTRRSAESGMLCW</sequence>
<reference evidence="1 2" key="1">
    <citation type="submission" date="2014-04" db="EMBL/GenBank/DDBJ databases">
        <authorList>
            <consortium name="DOE Joint Genome Institute"/>
            <person name="Kuo A."/>
            <person name="Ruytinx J."/>
            <person name="Rineau F."/>
            <person name="Colpaert J."/>
            <person name="Kohler A."/>
            <person name="Nagy L.G."/>
            <person name="Floudas D."/>
            <person name="Copeland A."/>
            <person name="Barry K.W."/>
            <person name="Cichocki N."/>
            <person name="Veneault-Fourrey C."/>
            <person name="LaButti K."/>
            <person name="Lindquist E.A."/>
            <person name="Lipzen A."/>
            <person name="Lundell T."/>
            <person name="Morin E."/>
            <person name="Murat C."/>
            <person name="Sun H."/>
            <person name="Tunlid A."/>
            <person name="Henrissat B."/>
            <person name="Grigoriev I.V."/>
            <person name="Hibbett D.S."/>
            <person name="Martin F."/>
            <person name="Nordberg H.P."/>
            <person name="Cantor M.N."/>
            <person name="Hua S.X."/>
        </authorList>
    </citation>
    <scope>NUCLEOTIDE SEQUENCE [LARGE SCALE GENOMIC DNA]</scope>
    <source>
        <strain evidence="1 2">UH-Slu-Lm8-n1</strain>
    </source>
</reference>
<dbReference type="InParanoid" id="A0A0D0A975"/>
<dbReference type="EMBL" id="KN835400">
    <property type="protein sequence ID" value="KIK38311.1"/>
    <property type="molecule type" value="Genomic_DNA"/>
</dbReference>
<keyword evidence="2" id="KW-1185">Reference proteome</keyword>
<protein>
    <submittedName>
        <fullName evidence="1">Uncharacterized protein</fullName>
    </submittedName>
</protein>
<organism evidence="1 2">
    <name type="scientific">Suillus luteus UH-Slu-Lm8-n1</name>
    <dbReference type="NCBI Taxonomy" id="930992"/>
    <lineage>
        <taxon>Eukaryota</taxon>
        <taxon>Fungi</taxon>
        <taxon>Dikarya</taxon>
        <taxon>Basidiomycota</taxon>
        <taxon>Agaricomycotina</taxon>
        <taxon>Agaricomycetes</taxon>
        <taxon>Agaricomycetidae</taxon>
        <taxon>Boletales</taxon>
        <taxon>Suillineae</taxon>
        <taxon>Suillaceae</taxon>
        <taxon>Suillus</taxon>
    </lineage>
</organism>
<evidence type="ECO:0000313" key="1">
    <source>
        <dbReference type="EMBL" id="KIK38311.1"/>
    </source>
</evidence>
<evidence type="ECO:0000313" key="2">
    <source>
        <dbReference type="Proteomes" id="UP000054485"/>
    </source>
</evidence>
<gene>
    <name evidence="1" type="ORF">CY34DRAFT_809488</name>
</gene>